<dbReference type="InterPro" id="IPR003661">
    <property type="entry name" value="HisK_dim/P_dom"/>
</dbReference>
<dbReference type="AlphaFoldDB" id="A0A0A2HCJ5"/>
<organism evidence="14 16">
    <name type="scientific">Clostridium botulinum</name>
    <dbReference type="NCBI Taxonomy" id="1491"/>
    <lineage>
        <taxon>Bacteria</taxon>
        <taxon>Bacillati</taxon>
        <taxon>Bacillota</taxon>
        <taxon>Clostridia</taxon>
        <taxon>Eubacteriales</taxon>
        <taxon>Clostridiaceae</taxon>
        <taxon>Clostridium</taxon>
    </lineage>
</organism>
<dbReference type="Pfam" id="PF02518">
    <property type="entry name" value="HATPase_c"/>
    <property type="match status" value="1"/>
</dbReference>
<evidence type="ECO:0000259" key="13">
    <source>
        <dbReference type="PROSITE" id="PS50109"/>
    </source>
</evidence>
<evidence type="ECO:0000313" key="15">
    <source>
        <dbReference type="EMBL" id="QRI54995.1"/>
    </source>
</evidence>
<evidence type="ECO:0000256" key="6">
    <source>
        <dbReference type="ARBA" id="ARBA00022679"/>
    </source>
</evidence>
<evidence type="ECO:0000256" key="1">
    <source>
        <dbReference type="ARBA" id="ARBA00000085"/>
    </source>
</evidence>
<dbReference type="Proteomes" id="UP000473887">
    <property type="component" value="Unassembled WGS sequence"/>
</dbReference>
<dbReference type="InterPro" id="IPR050351">
    <property type="entry name" value="BphY/WalK/GraS-like"/>
</dbReference>
<reference evidence="14 16" key="2">
    <citation type="submission" date="2019-02" db="EMBL/GenBank/DDBJ databases">
        <title>Genome sequencing of Clostridium botulinum clinical isolates.</title>
        <authorList>
            <person name="Brunt J."/>
            <person name="Van Vliet A.H.M."/>
            <person name="Stringer S.C."/>
            <person name="Grant K.A."/>
            <person name="Carter A.C."/>
            <person name="Peck M.W."/>
        </authorList>
    </citation>
    <scope>NUCLEOTIDE SEQUENCE [LARGE SCALE GENOMIC DNA]</scope>
    <source>
        <strain evidence="14 16">H142660711</strain>
    </source>
</reference>
<evidence type="ECO:0000313" key="17">
    <source>
        <dbReference type="Proteomes" id="UP000663464"/>
    </source>
</evidence>
<feature type="transmembrane region" description="Helical" evidence="12">
    <location>
        <begin position="38"/>
        <end position="55"/>
    </location>
</feature>
<name>A0A0A2HCJ5_CLOBO</name>
<dbReference type="FunFam" id="3.30.565.10:FF:000057">
    <property type="entry name" value="Sensor histidine kinase"/>
    <property type="match status" value="1"/>
</dbReference>
<evidence type="ECO:0000313" key="14">
    <source>
        <dbReference type="EMBL" id="NEZ93884.1"/>
    </source>
</evidence>
<dbReference type="EMBL" id="SGKC01000057">
    <property type="protein sequence ID" value="NEZ93884.1"/>
    <property type="molecule type" value="Genomic_DNA"/>
</dbReference>
<dbReference type="SUPFAM" id="SSF55874">
    <property type="entry name" value="ATPase domain of HSP90 chaperone/DNA topoisomerase II/histidine kinase"/>
    <property type="match status" value="1"/>
</dbReference>
<evidence type="ECO:0000256" key="11">
    <source>
        <dbReference type="ARBA" id="ARBA00023136"/>
    </source>
</evidence>
<evidence type="ECO:0000256" key="4">
    <source>
        <dbReference type="ARBA" id="ARBA00022475"/>
    </source>
</evidence>
<keyword evidence="5" id="KW-0597">Phosphoprotein</keyword>
<evidence type="ECO:0000256" key="7">
    <source>
        <dbReference type="ARBA" id="ARBA00022692"/>
    </source>
</evidence>
<protein>
    <recommendedName>
        <fullName evidence="3">histidine kinase</fullName>
        <ecNumber evidence="3">2.7.13.3</ecNumber>
    </recommendedName>
</protein>
<keyword evidence="6" id="KW-0808">Transferase</keyword>
<evidence type="ECO:0000256" key="12">
    <source>
        <dbReference type="SAM" id="Phobius"/>
    </source>
</evidence>
<dbReference type="RefSeq" id="WP_003362289.1">
    <property type="nucleotide sequence ID" value="NZ_AP025140.1"/>
</dbReference>
<keyword evidence="10" id="KW-0902">Two-component regulatory system</keyword>
<dbReference type="Proteomes" id="UP000663464">
    <property type="component" value="Chromosome"/>
</dbReference>
<evidence type="ECO:0000256" key="8">
    <source>
        <dbReference type="ARBA" id="ARBA00022777"/>
    </source>
</evidence>
<dbReference type="SMART" id="SM00387">
    <property type="entry name" value="HATPase_c"/>
    <property type="match status" value="1"/>
</dbReference>
<keyword evidence="11 12" id="KW-0472">Membrane</keyword>
<proteinExistence type="predicted"/>
<keyword evidence="9 12" id="KW-1133">Transmembrane helix</keyword>
<dbReference type="PANTHER" id="PTHR45453:SF2">
    <property type="entry name" value="HISTIDINE KINASE"/>
    <property type="match status" value="1"/>
</dbReference>
<feature type="transmembrane region" description="Helical" evidence="12">
    <location>
        <begin position="12"/>
        <end position="32"/>
    </location>
</feature>
<comment type="subcellular location">
    <subcellularLocation>
        <location evidence="2">Cell membrane</location>
        <topology evidence="2">Multi-pass membrane protein</topology>
    </subcellularLocation>
</comment>
<evidence type="ECO:0000256" key="5">
    <source>
        <dbReference type="ARBA" id="ARBA00022553"/>
    </source>
</evidence>
<dbReference type="PRINTS" id="PR00344">
    <property type="entry name" value="BCTRLSENSOR"/>
</dbReference>
<comment type="catalytic activity">
    <reaction evidence="1">
        <text>ATP + protein L-histidine = ADP + protein N-phospho-L-histidine.</text>
        <dbReference type="EC" id="2.7.13.3"/>
    </reaction>
</comment>
<accession>A0A0A2HCJ5</accession>
<dbReference type="CDD" id="cd00082">
    <property type="entry name" value="HisKA"/>
    <property type="match status" value="1"/>
</dbReference>
<dbReference type="GO" id="GO:0005886">
    <property type="term" value="C:plasma membrane"/>
    <property type="evidence" value="ECO:0007669"/>
    <property type="project" value="UniProtKB-SubCell"/>
</dbReference>
<evidence type="ECO:0000256" key="9">
    <source>
        <dbReference type="ARBA" id="ARBA00022989"/>
    </source>
</evidence>
<evidence type="ECO:0000256" key="3">
    <source>
        <dbReference type="ARBA" id="ARBA00012438"/>
    </source>
</evidence>
<gene>
    <name evidence="14" type="ORF">EXM69_18525</name>
    <name evidence="15" type="ORF">JQS73_07845</name>
</gene>
<dbReference type="InterPro" id="IPR003594">
    <property type="entry name" value="HATPase_dom"/>
</dbReference>
<keyword evidence="4" id="KW-1003">Cell membrane</keyword>
<dbReference type="GO" id="GO:0000155">
    <property type="term" value="F:phosphorelay sensor kinase activity"/>
    <property type="evidence" value="ECO:0007669"/>
    <property type="project" value="InterPro"/>
</dbReference>
<dbReference type="PANTHER" id="PTHR45453">
    <property type="entry name" value="PHOSPHATE REGULON SENSOR PROTEIN PHOR"/>
    <property type="match status" value="1"/>
</dbReference>
<dbReference type="InterPro" id="IPR004358">
    <property type="entry name" value="Sig_transdc_His_kin-like_C"/>
</dbReference>
<dbReference type="EMBL" id="CP069280">
    <property type="protein sequence ID" value="QRI54995.1"/>
    <property type="molecule type" value="Genomic_DNA"/>
</dbReference>
<dbReference type="GO" id="GO:0016036">
    <property type="term" value="P:cellular response to phosphate starvation"/>
    <property type="evidence" value="ECO:0007669"/>
    <property type="project" value="TreeGrafter"/>
</dbReference>
<evidence type="ECO:0000256" key="2">
    <source>
        <dbReference type="ARBA" id="ARBA00004651"/>
    </source>
</evidence>
<evidence type="ECO:0000313" key="16">
    <source>
        <dbReference type="Proteomes" id="UP000473887"/>
    </source>
</evidence>
<feature type="domain" description="Histidine kinase" evidence="13">
    <location>
        <begin position="121"/>
        <end position="325"/>
    </location>
</feature>
<dbReference type="EC" id="2.7.13.3" evidence="3"/>
<dbReference type="InterPro" id="IPR005467">
    <property type="entry name" value="His_kinase_dom"/>
</dbReference>
<dbReference type="GO" id="GO:0004721">
    <property type="term" value="F:phosphoprotein phosphatase activity"/>
    <property type="evidence" value="ECO:0007669"/>
    <property type="project" value="TreeGrafter"/>
</dbReference>
<dbReference type="InterPro" id="IPR036890">
    <property type="entry name" value="HATPase_C_sf"/>
</dbReference>
<keyword evidence="7 12" id="KW-0812">Transmembrane</keyword>
<keyword evidence="8 14" id="KW-0418">Kinase</keyword>
<reference evidence="15" key="3">
    <citation type="submission" date="2021-02" db="EMBL/GenBank/DDBJ databases">
        <authorList>
            <person name="Dover N."/>
            <person name="Barash J.R."/>
            <person name="Bell J.M."/>
            <person name="Sylvester M.D."/>
            <person name="Arnon S."/>
        </authorList>
    </citation>
    <scope>NUCLEOTIDE SEQUENCE</scope>
    <source>
        <strain evidence="15">IBCA10-7060</strain>
    </source>
</reference>
<reference evidence="15 17" key="1">
    <citation type="journal article" date="2014" name="J. Infect. Dis.">
        <title>Molecular characterization of a novel botulinum neurotoxin type H gene.</title>
        <authorList>
            <person name="Dover N."/>
            <person name="Barash J.R."/>
            <person name="Hill K.K."/>
            <person name="Xie G."/>
            <person name="Arnon S.S."/>
        </authorList>
    </citation>
    <scope>NUCLEOTIDE SEQUENCE [LARGE SCALE GENOMIC DNA]</scope>
    <source>
        <strain evidence="15 17">IBCA10-7060</strain>
    </source>
</reference>
<evidence type="ECO:0000256" key="10">
    <source>
        <dbReference type="ARBA" id="ARBA00023012"/>
    </source>
</evidence>
<dbReference type="PROSITE" id="PS50109">
    <property type="entry name" value="HIS_KIN"/>
    <property type="match status" value="1"/>
</dbReference>
<sequence length="325" mass="38191">MKIFIKNNKGVIILFLLNFIILFSLYNLMGGFEDFDNFLYFILLSLFNLLVYLILKYLNERKMYKSLEKKPEIFEDCLNSFGDSNLGKILNEYTGELYSIYKYHMHENIKKQTEHLNFINQWVHQMKTPLSVIKLIIQENGEQQCIKDIKEETEKLEEGLNIALYNARLENFHNDFNVGDFDLKELVLERVNYNKKLFIKNGVFPKVEMDNIKIKSDRKWISFILDQIIINGVKYSKGKGNLIEIKAGEQQGRYYIYIRDEGIGIPKKDINRVIEPFYTGENGRIFGESTGMGLYITNEVCKKLNHELDIQSNEGKGTKITIYFN</sequence>
<dbReference type="Gene3D" id="3.30.565.10">
    <property type="entry name" value="Histidine kinase-like ATPase, C-terminal domain"/>
    <property type="match status" value="1"/>
</dbReference>